<evidence type="ECO:0000256" key="1">
    <source>
        <dbReference type="SAM" id="MobiDB-lite"/>
    </source>
</evidence>
<feature type="region of interest" description="Disordered" evidence="1">
    <location>
        <begin position="1"/>
        <end position="55"/>
    </location>
</feature>
<dbReference type="EMBL" id="BAAAQR010000002">
    <property type="protein sequence ID" value="GAA2140246.1"/>
    <property type="molecule type" value="Genomic_DNA"/>
</dbReference>
<keyword evidence="4" id="KW-1185">Reference proteome</keyword>
<accession>A0ABP5L7D8</accession>
<sequence length="232" mass="23783">MSQDLDRTSTDTAVVSDPQPATDAGPDHHGYDDEDFLPRRGRGRGREARGAMPSDGEAAARKKFGGVNWGASFFGWLVAVAVAALLTGAAGAAAAVLGATAQIRSDAEAGSGTAGLVTAGVLLVVLLLGYYCGGYVAGRMSRFDGSRQGLGVWVVNLLAAAVAVGLGLVLGGPADLRDRMDLSGFPFSTDQVAWQILVGAGLLVLAGTLLAAVLGGSVGHRYHRRVDRVVHD</sequence>
<gene>
    <name evidence="3" type="ORF">GCM10009844_09710</name>
</gene>
<evidence type="ECO:0000313" key="3">
    <source>
        <dbReference type="EMBL" id="GAA2140246.1"/>
    </source>
</evidence>
<reference evidence="4" key="1">
    <citation type="journal article" date="2019" name="Int. J. Syst. Evol. Microbiol.">
        <title>The Global Catalogue of Microorganisms (GCM) 10K type strain sequencing project: providing services to taxonomists for standard genome sequencing and annotation.</title>
        <authorList>
            <consortium name="The Broad Institute Genomics Platform"/>
            <consortium name="The Broad Institute Genome Sequencing Center for Infectious Disease"/>
            <person name="Wu L."/>
            <person name="Ma J."/>
        </authorList>
    </citation>
    <scope>NUCLEOTIDE SEQUENCE [LARGE SCALE GENOMIC DNA]</scope>
    <source>
        <strain evidence="4">JCM 16022</strain>
    </source>
</reference>
<keyword evidence="2" id="KW-0812">Transmembrane</keyword>
<dbReference type="RefSeq" id="WP_344148428.1">
    <property type="nucleotide sequence ID" value="NZ_BAAAQR010000002.1"/>
</dbReference>
<keyword evidence="2" id="KW-1133">Transmembrane helix</keyword>
<protein>
    <recommendedName>
        <fullName evidence="5">Major facilitator superfamily (MFS) profile domain-containing protein</fullName>
    </recommendedName>
</protein>
<feature type="transmembrane region" description="Helical" evidence="2">
    <location>
        <begin position="150"/>
        <end position="172"/>
    </location>
</feature>
<feature type="transmembrane region" description="Helical" evidence="2">
    <location>
        <begin position="116"/>
        <end position="138"/>
    </location>
</feature>
<keyword evidence="2" id="KW-0472">Membrane</keyword>
<comment type="caution">
    <text evidence="3">The sequence shown here is derived from an EMBL/GenBank/DDBJ whole genome shotgun (WGS) entry which is preliminary data.</text>
</comment>
<evidence type="ECO:0000313" key="4">
    <source>
        <dbReference type="Proteomes" id="UP001501771"/>
    </source>
</evidence>
<proteinExistence type="predicted"/>
<evidence type="ECO:0000256" key="2">
    <source>
        <dbReference type="SAM" id="Phobius"/>
    </source>
</evidence>
<organism evidence="3 4">
    <name type="scientific">Nocardioides koreensis</name>
    <dbReference type="NCBI Taxonomy" id="433651"/>
    <lineage>
        <taxon>Bacteria</taxon>
        <taxon>Bacillati</taxon>
        <taxon>Actinomycetota</taxon>
        <taxon>Actinomycetes</taxon>
        <taxon>Propionibacteriales</taxon>
        <taxon>Nocardioidaceae</taxon>
        <taxon>Nocardioides</taxon>
    </lineage>
</organism>
<feature type="transmembrane region" description="Helical" evidence="2">
    <location>
        <begin position="192"/>
        <end position="215"/>
    </location>
</feature>
<dbReference type="Proteomes" id="UP001501771">
    <property type="component" value="Unassembled WGS sequence"/>
</dbReference>
<evidence type="ECO:0008006" key="5">
    <source>
        <dbReference type="Google" id="ProtNLM"/>
    </source>
</evidence>
<name>A0ABP5L7D8_9ACTN</name>
<feature type="transmembrane region" description="Helical" evidence="2">
    <location>
        <begin position="71"/>
        <end position="96"/>
    </location>
</feature>